<dbReference type="PANTHER" id="PTHR24305:SF157">
    <property type="entry name" value="N-ACETYLTRYPTOPHAN 6-HYDROXYLASE IVOC-RELATED"/>
    <property type="match status" value="1"/>
</dbReference>
<name>A0A9W6DSY8_9EURO</name>
<sequence>MLTLLLPILIVFCVSARSIRRIYFHPLSKIPGPKLAAATHLYEFYHDVIRGGKFIWEIEKMHREYGNLPGPLFTPMLNYLEGPIVRINPREVHIADPSMYDEIYAGCGRKREKDPCMVSSYASSYAALATVDHDLHRARRGPLNPFFSKKAVIELSGVVQQKVSLLAWHLERVNAEQAVLALSTAFTALTGDIITHYLYGKDNGYLRDRDLVKRNIVWDILAKGTSACHLFRFFPFIPTLTKALPIRLMRLVRPELSNIYDMQEQIARQSDEALSREGAAKQKTIYHALSDPSVPASERSVARLRDESFIVLLGGTESTAATLTFATYHLLRNKDMYIKLRQELQQVMPKPTSEANWAQLERLPYLTAVVNEALRLGAAALRPARVAPTETLYYNGYGIPPGTPVSTISYFVHRNPAIFPDPESFNPERWVQAAERGDNLTKYLVPFTRGSRICIGMNLAYAELYMTLAAIVRRFDLELCGTRPEDMEFTREMIVQRPEKGVWTLKVRVVGISEA</sequence>
<dbReference type="EMBL" id="BROQ01000154">
    <property type="protein sequence ID" value="GKZ26615.1"/>
    <property type="molecule type" value="Genomic_DNA"/>
</dbReference>
<reference evidence="10" key="1">
    <citation type="submission" date="2022-07" db="EMBL/GenBank/DDBJ databases">
        <title>Taxonomy of Aspergillus series Nigri: significant species reduction supported by multi-species coalescent approaches.</title>
        <authorList>
            <person name="Bian C."/>
            <person name="Kusuya Y."/>
            <person name="Sklenar F."/>
            <person name="D'hooge E."/>
            <person name="Yaguchi T."/>
            <person name="Takahashi H."/>
            <person name="Hubka V."/>
        </authorList>
    </citation>
    <scope>NUCLEOTIDE SEQUENCE</scope>
    <source>
        <strain evidence="10">CBS 733.88</strain>
    </source>
</reference>
<dbReference type="Gene3D" id="1.10.630.10">
    <property type="entry name" value="Cytochrome P450"/>
    <property type="match status" value="1"/>
</dbReference>
<dbReference type="PRINTS" id="PR00385">
    <property type="entry name" value="P450"/>
</dbReference>
<dbReference type="SUPFAM" id="SSF48264">
    <property type="entry name" value="Cytochrome P450"/>
    <property type="match status" value="1"/>
</dbReference>
<evidence type="ECO:0008006" key="12">
    <source>
        <dbReference type="Google" id="ProtNLM"/>
    </source>
</evidence>
<gene>
    <name evidence="10" type="ORF">AbraCBS73388_002863</name>
</gene>
<dbReference type="PANTHER" id="PTHR24305">
    <property type="entry name" value="CYTOCHROME P450"/>
    <property type="match status" value="1"/>
</dbReference>
<dbReference type="InterPro" id="IPR001128">
    <property type="entry name" value="Cyt_P450"/>
</dbReference>
<evidence type="ECO:0000256" key="6">
    <source>
        <dbReference type="ARBA" id="ARBA00023004"/>
    </source>
</evidence>
<evidence type="ECO:0000313" key="11">
    <source>
        <dbReference type="Proteomes" id="UP001143548"/>
    </source>
</evidence>
<accession>A0A9W6DSY8</accession>
<keyword evidence="9" id="KW-0732">Signal</keyword>
<evidence type="ECO:0000256" key="9">
    <source>
        <dbReference type="SAM" id="SignalP"/>
    </source>
</evidence>
<keyword evidence="3 8" id="KW-0349">Heme</keyword>
<evidence type="ECO:0000256" key="7">
    <source>
        <dbReference type="ARBA" id="ARBA00023033"/>
    </source>
</evidence>
<dbReference type="InterPro" id="IPR036396">
    <property type="entry name" value="Cyt_P450_sf"/>
</dbReference>
<proteinExistence type="inferred from homology"/>
<keyword evidence="4 8" id="KW-0479">Metal-binding</keyword>
<evidence type="ECO:0000313" key="10">
    <source>
        <dbReference type="EMBL" id="GKZ26615.1"/>
    </source>
</evidence>
<keyword evidence="6 8" id="KW-0408">Iron</keyword>
<evidence type="ECO:0000256" key="3">
    <source>
        <dbReference type="ARBA" id="ARBA00022617"/>
    </source>
</evidence>
<dbReference type="InterPro" id="IPR050121">
    <property type="entry name" value="Cytochrome_P450_monoxygenase"/>
</dbReference>
<dbReference type="PRINTS" id="PR00463">
    <property type="entry name" value="EP450I"/>
</dbReference>
<feature type="binding site" description="axial binding residue" evidence="8">
    <location>
        <position position="454"/>
    </location>
    <ligand>
        <name>heme</name>
        <dbReference type="ChEBI" id="CHEBI:30413"/>
    </ligand>
    <ligandPart>
        <name>Fe</name>
        <dbReference type="ChEBI" id="CHEBI:18248"/>
    </ligandPart>
</feature>
<feature type="chain" id="PRO_5040745177" description="Benzoate 4-monooxygenase cytochrome P450" evidence="9">
    <location>
        <begin position="17"/>
        <end position="515"/>
    </location>
</feature>
<comment type="cofactor">
    <cofactor evidence="1 8">
        <name>heme</name>
        <dbReference type="ChEBI" id="CHEBI:30413"/>
    </cofactor>
</comment>
<comment type="caution">
    <text evidence="10">The sequence shown here is derived from an EMBL/GenBank/DDBJ whole genome shotgun (WGS) entry which is preliminary data.</text>
</comment>
<dbReference type="GO" id="GO:0005506">
    <property type="term" value="F:iron ion binding"/>
    <property type="evidence" value="ECO:0007669"/>
    <property type="project" value="InterPro"/>
</dbReference>
<dbReference type="Proteomes" id="UP001143548">
    <property type="component" value="Unassembled WGS sequence"/>
</dbReference>
<evidence type="ECO:0000256" key="1">
    <source>
        <dbReference type="ARBA" id="ARBA00001971"/>
    </source>
</evidence>
<evidence type="ECO:0000256" key="4">
    <source>
        <dbReference type="ARBA" id="ARBA00022723"/>
    </source>
</evidence>
<evidence type="ECO:0000256" key="2">
    <source>
        <dbReference type="ARBA" id="ARBA00010617"/>
    </source>
</evidence>
<dbReference type="InterPro" id="IPR002401">
    <property type="entry name" value="Cyt_P450_E_grp-I"/>
</dbReference>
<protein>
    <recommendedName>
        <fullName evidence="12">Benzoate 4-monooxygenase cytochrome P450</fullName>
    </recommendedName>
</protein>
<keyword evidence="5" id="KW-0560">Oxidoreductase</keyword>
<dbReference type="AlphaFoldDB" id="A0A9W6DSY8"/>
<keyword evidence="7" id="KW-0503">Monooxygenase</keyword>
<dbReference type="GO" id="GO:0016705">
    <property type="term" value="F:oxidoreductase activity, acting on paired donors, with incorporation or reduction of molecular oxygen"/>
    <property type="evidence" value="ECO:0007669"/>
    <property type="project" value="InterPro"/>
</dbReference>
<dbReference type="GO" id="GO:0020037">
    <property type="term" value="F:heme binding"/>
    <property type="evidence" value="ECO:0007669"/>
    <property type="project" value="InterPro"/>
</dbReference>
<feature type="signal peptide" evidence="9">
    <location>
        <begin position="1"/>
        <end position="16"/>
    </location>
</feature>
<dbReference type="CDD" id="cd11062">
    <property type="entry name" value="CYP58-like"/>
    <property type="match status" value="1"/>
</dbReference>
<organism evidence="10 11">
    <name type="scientific">Aspergillus brasiliensis</name>
    <dbReference type="NCBI Taxonomy" id="319629"/>
    <lineage>
        <taxon>Eukaryota</taxon>
        <taxon>Fungi</taxon>
        <taxon>Dikarya</taxon>
        <taxon>Ascomycota</taxon>
        <taxon>Pezizomycotina</taxon>
        <taxon>Eurotiomycetes</taxon>
        <taxon>Eurotiomycetidae</taxon>
        <taxon>Eurotiales</taxon>
        <taxon>Aspergillaceae</taxon>
        <taxon>Aspergillus</taxon>
        <taxon>Aspergillus subgen. Circumdati</taxon>
    </lineage>
</organism>
<dbReference type="Pfam" id="PF00067">
    <property type="entry name" value="p450"/>
    <property type="match status" value="1"/>
</dbReference>
<dbReference type="GO" id="GO:0004497">
    <property type="term" value="F:monooxygenase activity"/>
    <property type="evidence" value="ECO:0007669"/>
    <property type="project" value="UniProtKB-KW"/>
</dbReference>
<comment type="similarity">
    <text evidence="2">Belongs to the cytochrome P450 family.</text>
</comment>
<evidence type="ECO:0000256" key="8">
    <source>
        <dbReference type="PIRSR" id="PIRSR602401-1"/>
    </source>
</evidence>
<evidence type="ECO:0000256" key="5">
    <source>
        <dbReference type="ARBA" id="ARBA00023002"/>
    </source>
</evidence>